<name>W9Z1R1_FUSOX</name>
<gene>
    <name evidence="1" type="ORF">FOMG_17630</name>
</gene>
<evidence type="ECO:0000313" key="1">
    <source>
        <dbReference type="EMBL" id="EXK25739.1"/>
    </source>
</evidence>
<reference evidence="1" key="1">
    <citation type="submission" date="2012-04" db="EMBL/GenBank/DDBJ databases">
        <title>The Genome Sequence of Fusarium oxysporum melonis.</title>
        <authorList>
            <consortium name="The Broad Institute Genome Sequencing Platform"/>
            <person name="Ma L.-J."/>
            <person name="Gale L.R."/>
            <person name="Schwartz D.C."/>
            <person name="Zhou S."/>
            <person name="Corby-Kistler H."/>
            <person name="Young S.K."/>
            <person name="Zeng Q."/>
            <person name="Gargeya S."/>
            <person name="Fitzgerald M."/>
            <person name="Haas B."/>
            <person name="Abouelleil A."/>
            <person name="Alvarado L."/>
            <person name="Arachchi H.M."/>
            <person name="Berlin A."/>
            <person name="Brown A."/>
            <person name="Chapman S.B."/>
            <person name="Chen Z."/>
            <person name="Dunbar C."/>
            <person name="Freedman E."/>
            <person name="Gearin G."/>
            <person name="Goldberg J."/>
            <person name="Griggs A."/>
            <person name="Gujja S."/>
            <person name="Heiman D."/>
            <person name="Howarth C."/>
            <person name="Larson L."/>
            <person name="Lui A."/>
            <person name="MacDonald P.J.P."/>
            <person name="Montmayeur A."/>
            <person name="Murphy C."/>
            <person name="Neiman D."/>
            <person name="Pearson M."/>
            <person name="Priest M."/>
            <person name="Roberts A."/>
            <person name="Saif S."/>
            <person name="Shea T."/>
            <person name="Shenoy N."/>
            <person name="Sisk P."/>
            <person name="Stolte C."/>
            <person name="Sykes S."/>
            <person name="Wortman J."/>
            <person name="Nusbaum C."/>
            <person name="Birren B."/>
        </authorList>
    </citation>
    <scope>NUCLEOTIDE SEQUENCE</scope>
    <source>
        <strain evidence="1">26406</strain>
    </source>
</reference>
<dbReference type="AlphaFoldDB" id="W9Z1R1"/>
<dbReference type="EMBL" id="JH659384">
    <property type="protein sequence ID" value="EXK25739.1"/>
    <property type="molecule type" value="Genomic_DNA"/>
</dbReference>
<dbReference type="HOGENOM" id="CLU_3260597_0_0_1"/>
<dbReference type="VEuPathDB" id="FungiDB:FOMG_17630"/>
<dbReference type="Proteomes" id="UP000030703">
    <property type="component" value="Unassembled WGS sequence"/>
</dbReference>
<reference evidence="1" key="2">
    <citation type="submission" date="2012-05" db="EMBL/GenBank/DDBJ databases">
        <title>Annotation of the Genome Sequence of Fusarium oxysporum f. sp. melonis 26406.</title>
        <authorList>
            <consortium name="The Broad Institute Genomics Platform"/>
            <person name="Ma L.-J."/>
            <person name="Corby-Kistler H."/>
            <person name="Broz K."/>
            <person name="Gale L.R."/>
            <person name="Jonkers W."/>
            <person name="O'Donnell K."/>
            <person name="Ploetz R."/>
            <person name="Steinberg C."/>
            <person name="Schwartz D.C."/>
            <person name="VanEtten H."/>
            <person name="Zhou S."/>
            <person name="Young S.K."/>
            <person name="Zeng Q."/>
            <person name="Gargeya S."/>
            <person name="Fitzgerald M."/>
            <person name="Abouelleil A."/>
            <person name="Alvarado L."/>
            <person name="Chapman S.B."/>
            <person name="Gainer-Dewar J."/>
            <person name="Goldberg J."/>
            <person name="Griggs A."/>
            <person name="Gujja S."/>
            <person name="Hansen M."/>
            <person name="Howarth C."/>
            <person name="Imamovic A."/>
            <person name="Ireland A."/>
            <person name="Larimer J."/>
            <person name="McCowan C."/>
            <person name="Murphy C."/>
            <person name="Pearson M."/>
            <person name="Poon T.W."/>
            <person name="Priest M."/>
            <person name="Roberts A."/>
            <person name="Saif S."/>
            <person name="Shea T."/>
            <person name="Sykes S."/>
            <person name="Wortman J."/>
            <person name="Nusbaum C."/>
            <person name="Birren B."/>
        </authorList>
    </citation>
    <scope>NUCLEOTIDE SEQUENCE</scope>
    <source>
        <strain evidence="1">26406</strain>
    </source>
</reference>
<accession>W9Z1R1</accession>
<protein>
    <submittedName>
        <fullName evidence="1">Uncharacterized protein</fullName>
    </submittedName>
</protein>
<sequence>MASRSNTTIDLEWEFQVRIPTYAENIRYNYRDNGYPVWQAPA</sequence>
<proteinExistence type="predicted"/>
<organism evidence="1">
    <name type="scientific">Fusarium oxysporum f. sp. melonis 26406</name>
    <dbReference type="NCBI Taxonomy" id="1089452"/>
    <lineage>
        <taxon>Eukaryota</taxon>
        <taxon>Fungi</taxon>
        <taxon>Dikarya</taxon>
        <taxon>Ascomycota</taxon>
        <taxon>Pezizomycotina</taxon>
        <taxon>Sordariomycetes</taxon>
        <taxon>Hypocreomycetidae</taxon>
        <taxon>Hypocreales</taxon>
        <taxon>Nectriaceae</taxon>
        <taxon>Fusarium</taxon>
        <taxon>Fusarium oxysporum species complex</taxon>
    </lineage>
</organism>